<keyword evidence="1" id="KW-0812">Transmembrane</keyword>
<organism evidence="2 3">
    <name type="scientific">[Eubacterium] hominis</name>
    <dbReference type="NCBI Taxonomy" id="2764325"/>
    <lineage>
        <taxon>Bacteria</taxon>
        <taxon>Bacillati</taxon>
        <taxon>Bacillota</taxon>
        <taxon>Erysipelotrichia</taxon>
        <taxon>Erysipelotrichales</taxon>
        <taxon>Erysipelotrichaceae</taxon>
        <taxon>Amedibacillus</taxon>
    </lineage>
</organism>
<dbReference type="RefSeq" id="WP_117452589.1">
    <property type="nucleotide sequence ID" value="NZ_CP060636.1"/>
</dbReference>
<dbReference type="EMBL" id="CP060636">
    <property type="protein sequence ID" value="QNM13504.1"/>
    <property type="molecule type" value="Genomic_DNA"/>
</dbReference>
<keyword evidence="1" id="KW-0472">Membrane</keyword>
<dbReference type="Proteomes" id="UP000515856">
    <property type="component" value="Chromosome"/>
</dbReference>
<feature type="transmembrane region" description="Helical" evidence="1">
    <location>
        <begin position="30"/>
        <end position="53"/>
    </location>
</feature>
<sequence>MDILTFMGEVFLDTLIDHFSNKKVSKKTRIICVLIFTLISLAYIALFTLMTYIGITTWHSDSATVLKMLACSLLLLLAFFAYAYQIKEKRNDFKTNIKK</sequence>
<dbReference type="AlphaFoldDB" id="A0A7G9GRS2"/>
<protein>
    <submittedName>
        <fullName evidence="2">Uncharacterized protein</fullName>
    </submittedName>
</protein>
<feature type="transmembrane region" description="Helical" evidence="1">
    <location>
        <begin position="65"/>
        <end position="84"/>
    </location>
</feature>
<evidence type="ECO:0000256" key="1">
    <source>
        <dbReference type="SAM" id="Phobius"/>
    </source>
</evidence>
<name>A0A7G9GRS2_9FIRM</name>
<dbReference type="KEGG" id="ehn:H9Q80_06020"/>
<gene>
    <name evidence="2" type="ORF">H9Q80_06020</name>
</gene>
<keyword evidence="1" id="KW-1133">Transmembrane helix</keyword>
<reference evidence="2 3" key="1">
    <citation type="submission" date="2020-08" db="EMBL/GenBank/DDBJ databases">
        <authorList>
            <person name="Liu C."/>
            <person name="Sun Q."/>
        </authorList>
    </citation>
    <scope>NUCLEOTIDE SEQUENCE [LARGE SCALE GENOMIC DNA]</scope>
    <source>
        <strain evidence="2 3">NSJ-61</strain>
    </source>
</reference>
<evidence type="ECO:0000313" key="2">
    <source>
        <dbReference type="EMBL" id="QNM13504.1"/>
    </source>
</evidence>
<keyword evidence="3" id="KW-1185">Reference proteome</keyword>
<accession>A0A7G9GRS2</accession>
<proteinExistence type="predicted"/>
<evidence type="ECO:0000313" key="3">
    <source>
        <dbReference type="Proteomes" id="UP000515856"/>
    </source>
</evidence>